<evidence type="ECO:0000313" key="1">
    <source>
        <dbReference type="EMBL" id="KAI9512978.1"/>
    </source>
</evidence>
<organism evidence="1 2">
    <name type="scientific">Russula earlei</name>
    <dbReference type="NCBI Taxonomy" id="71964"/>
    <lineage>
        <taxon>Eukaryota</taxon>
        <taxon>Fungi</taxon>
        <taxon>Dikarya</taxon>
        <taxon>Basidiomycota</taxon>
        <taxon>Agaricomycotina</taxon>
        <taxon>Agaricomycetes</taxon>
        <taxon>Russulales</taxon>
        <taxon>Russulaceae</taxon>
        <taxon>Russula</taxon>
    </lineage>
</organism>
<proteinExistence type="predicted"/>
<dbReference type="Proteomes" id="UP001207468">
    <property type="component" value="Unassembled WGS sequence"/>
</dbReference>
<accession>A0ACC0UN46</accession>
<name>A0ACC0UN46_9AGAM</name>
<keyword evidence="2" id="KW-1185">Reference proteome</keyword>
<gene>
    <name evidence="1" type="ORF">F5148DRAFT_561670</name>
</gene>
<protein>
    <submittedName>
        <fullName evidence="1">Uncharacterized protein</fullName>
    </submittedName>
</protein>
<sequence length="112" mass="12478">MRLSFTLDHPNATIVPVGLWKFQPHFIFLFFLLEPAHSSPSAAGLCEAGVVRNLLRLRDRDCPCLGYRPVELSDRADIPRHQCLHLPMESTSLVEVCSQAEGACSLTCRVDS</sequence>
<reference evidence="1" key="1">
    <citation type="submission" date="2021-03" db="EMBL/GenBank/DDBJ databases">
        <title>Evolutionary priming and transition to the ectomycorrhizal habit in an iconic lineage of mushroom-forming fungi: is preadaptation a requirement?</title>
        <authorList>
            <consortium name="DOE Joint Genome Institute"/>
            <person name="Looney B.P."/>
            <person name="Miyauchi S."/>
            <person name="Morin E."/>
            <person name="Drula E."/>
            <person name="Courty P.E."/>
            <person name="Chicoki N."/>
            <person name="Fauchery L."/>
            <person name="Kohler A."/>
            <person name="Kuo A."/>
            <person name="LaButti K."/>
            <person name="Pangilinan J."/>
            <person name="Lipzen A."/>
            <person name="Riley R."/>
            <person name="Andreopoulos W."/>
            <person name="He G."/>
            <person name="Johnson J."/>
            <person name="Barry K.W."/>
            <person name="Grigoriev I.V."/>
            <person name="Nagy L."/>
            <person name="Hibbett D."/>
            <person name="Henrissat B."/>
            <person name="Matheny P.B."/>
            <person name="Labbe J."/>
            <person name="Martin A.F."/>
        </authorList>
    </citation>
    <scope>NUCLEOTIDE SEQUENCE</scope>
    <source>
        <strain evidence="1">BPL698</strain>
    </source>
</reference>
<comment type="caution">
    <text evidence="1">The sequence shown here is derived from an EMBL/GenBank/DDBJ whole genome shotgun (WGS) entry which is preliminary data.</text>
</comment>
<evidence type="ECO:0000313" key="2">
    <source>
        <dbReference type="Proteomes" id="UP001207468"/>
    </source>
</evidence>
<dbReference type="EMBL" id="JAGFNK010000004">
    <property type="protein sequence ID" value="KAI9512978.1"/>
    <property type="molecule type" value="Genomic_DNA"/>
</dbReference>